<protein>
    <recommendedName>
        <fullName evidence="3">Retrotransposon Copia-like N-terminal domain-containing protein</fullName>
    </recommendedName>
</protein>
<organism evidence="1 2">
    <name type="scientific">Dipteronia dyeriana</name>
    <dbReference type="NCBI Taxonomy" id="168575"/>
    <lineage>
        <taxon>Eukaryota</taxon>
        <taxon>Viridiplantae</taxon>
        <taxon>Streptophyta</taxon>
        <taxon>Embryophyta</taxon>
        <taxon>Tracheophyta</taxon>
        <taxon>Spermatophyta</taxon>
        <taxon>Magnoliopsida</taxon>
        <taxon>eudicotyledons</taxon>
        <taxon>Gunneridae</taxon>
        <taxon>Pentapetalae</taxon>
        <taxon>rosids</taxon>
        <taxon>malvids</taxon>
        <taxon>Sapindales</taxon>
        <taxon>Sapindaceae</taxon>
        <taxon>Hippocastanoideae</taxon>
        <taxon>Acereae</taxon>
        <taxon>Dipteronia</taxon>
    </lineage>
</organism>
<dbReference type="Proteomes" id="UP001280121">
    <property type="component" value="Unassembled WGS sequence"/>
</dbReference>
<dbReference type="EMBL" id="JANJYI010000008">
    <property type="protein sequence ID" value="KAK2640529.1"/>
    <property type="molecule type" value="Genomic_DNA"/>
</dbReference>
<comment type="caution">
    <text evidence="1">The sequence shown here is derived from an EMBL/GenBank/DDBJ whole genome shotgun (WGS) entry which is preliminary data.</text>
</comment>
<gene>
    <name evidence="1" type="ORF">Ddye_028324</name>
</gene>
<sequence length="112" mass="12951">MTTLPSSSVVQEEEVQEASFSESMAGDFTSLSKAMHFDLQVKLDSNSYIYWKAHVLPVIRTFELEDCISGLKSAPPKYVEVQSDREKWSFLNKSYVNWNKSDKLLLSWLFFN</sequence>
<evidence type="ECO:0000313" key="2">
    <source>
        <dbReference type="Proteomes" id="UP001280121"/>
    </source>
</evidence>
<evidence type="ECO:0008006" key="3">
    <source>
        <dbReference type="Google" id="ProtNLM"/>
    </source>
</evidence>
<keyword evidence="2" id="KW-1185">Reference proteome</keyword>
<dbReference type="AlphaFoldDB" id="A0AAD9WR23"/>
<accession>A0AAD9WR23</accession>
<reference evidence="1" key="1">
    <citation type="journal article" date="2023" name="Plant J.">
        <title>Genome sequences and population genomics provide insights into the demographic history, inbreeding, and mutation load of two 'living fossil' tree species of Dipteronia.</title>
        <authorList>
            <person name="Feng Y."/>
            <person name="Comes H.P."/>
            <person name="Chen J."/>
            <person name="Zhu S."/>
            <person name="Lu R."/>
            <person name="Zhang X."/>
            <person name="Li P."/>
            <person name="Qiu J."/>
            <person name="Olsen K.M."/>
            <person name="Qiu Y."/>
        </authorList>
    </citation>
    <scope>NUCLEOTIDE SEQUENCE</scope>
    <source>
        <strain evidence="1">KIB01</strain>
    </source>
</reference>
<evidence type="ECO:0000313" key="1">
    <source>
        <dbReference type="EMBL" id="KAK2640529.1"/>
    </source>
</evidence>
<proteinExistence type="predicted"/>
<name>A0AAD9WR23_9ROSI</name>